<gene>
    <name evidence="1" type="ORF">C1645_812994</name>
</gene>
<evidence type="ECO:0008006" key="3">
    <source>
        <dbReference type="Google" id="ProtNLM"/>
    </source>
</evidence>
<evidence type="ECO:0000313" key="1">
    <source>
        <dbReference type="EMBL" id="RIA98268.1"/>
    </source>
</evidence>
<accession>A0A397TJV8</accession>
<dbReference type="AlphaFoldDB" id="A0A397TJV8"/>
<protein>
    <recommendedName>
        <fullName evidence="3">TLDc domain-containing protein</fullName>
    </recommendedName>
</protein>
<proteinExistence type="predicted"/>
<keyword evidence="2" id="KW-1185">Reference proteome</keyword>
<organism evidence="1 2">
    <name type="scientific">Glomus cerebriforme</name>
    <dbReference type="NCBI Taxonomy" id="658196"/>
    <lineage>
        <taxon>Eukaryota</taxon>
        <taxon>Fungi</taxon>
        <taxon>Fungi incertae sedis</taxon>
        <taxon>Mucoromycota</taxon>
        <taxon>Glomeromycotina</taxon>
        <taxon>Glomeromycetes</taxon>
        <taxon>Glomerales</taxon>
        <taxon>Glomeraceae</taxon>
        <taxon>Glomus</taxon>
    </lineage>
</organism>
<reference evidence="1 2" key="1">
    <citation type="submission" date="2018-06" db="EMBL/GenBank/DDBJ databases">
        <title>Comparative genomics reveals the genomic features of Rhizophagus irregularis, R. cerebriforme, R. diaphanum and Gigaspora rosea, and their symbiotic lifestyle signature.</title>
        <authorList>
            <person name="Morin E."/>
            <person name="San Clemente H."/>
            <person name="Chen E.C.H."/>
            <person name="De La Providencia I."/>
            <person name="Hainaut M."/>
            <person name="Kuo A."/>
            <person name="Kohler A."/>
            <person name="Murat C."/>
            <person name="Tang N."/>
            <person name="Roy S."/>
            <person name="Loubradou J."/>
            <person name="Henrissat B."/>
            <person name="Grigoriev I.V."/>
            <person name="Corradi N."/>
            <person name="Roux C."/>
            <person name="Martin F.M."/>
        </authorList>
    </citation>
    <scope>NUCLEOTIDE SEQUENCE [LARGE SCALE GENOMIC DNA]</scope>
    <source>
        <strain evidence="1 2">DAOM 227022</strain>
    </source>
</reference>
<comment type="caution">
    <text evidence="1">The sequence shown here is derived from an EMBL/GenBank/DDBJ whole genome shotgun (WGS) entry which is preliminary data.</text>
</comment>
<evidence type="ECO:0000313" key="2">
    <source>
        <dbReference type="Proteomes" id="UP000265703"/>
    </source>
</evidence>
<dbReference type="OrthoDB" id="6359816at2759"/>
<dbReference type="EMBL" id="QKYT01000018">
    <property type="protein sequence ID" value="RIA98268.1"/>
    <property type="molecule type" value="Genomic_DNA"/>
</dbReference>
<sequence>MERRLGRLGIFIPIIRYYSISSEDFLLKIYYPFKELLPNDLINNIFKYHMVSKNKLNINIQPPRSPKFVHSTIIKSQHLNLFSRLIDKKENLYYNHYNGVGYNPYRFNLIYRASKDSNTAAAFHEKLPAFDGGSNGTNLYCLNNGDIWYNNNPSSYPKIDIPFVVNVDDYEVIQVIKPK</sequence>
<name>A0A397TJV8_9GLOM</name>
<dbReference type="Proteomes" id="UP000265703">
    <property type="component" value="Unassembled WGS sequence"/>
</dbReference>